<sequence length="202" mass="22564">MKPLNYIGFPEVRTAAAGRWEGIHRALGIQLATTSHTKHTPCPGCGGRDRFRLDATYQDTGRWICGGGGDTQAGDGFSLLGHVFGWTPLEQLKAVADYLGLSSANDKERETLRRKAEAMQAKMQEDARRLDEQALRDSNLLMELRELEDQIRHRQYLQRQAHKATSLYRVCITPLEDELSAACAVNTMILESYAHYSAGANQ</sequence>
<name>A0ABY9MSI4_9GAMM</name>
<dbReference type="Proteomes" id="UP001236657">
    <property type="component" value="Chromosome"/>
</dbReference>
<accession>A0ABY9MSI4</accession>
<dbReference type="EMBL" id="CP133218">
    <property type="protein sequence ID" value="WML91140.1"/>
    <property type="molecule type" value="Genomic_DNA"/>
</dbReference>
<dbReference type="InterPro" id="IPR013237">
    <property type="entry name" value="Phage_T7_Gp4_N"/>
</dbReference>
<feature type="domain" description="DNA primase/helicase Gp4 N-terminal Bacteriophage T7-like" evidence="1">
    <location>
        <begin position="37"/>
        <end position="77"/>
    </location>
</feature>
<dbReference type="SUPFAM" id="SSF57783">
    <property type="entry name" value="Zinc beta-ribbon"/>
    <property type="match status" value="1"/>
</dbReference>
<evidence type="ECO:0000313" key="2">
    <source>
        <dbReference type="EMBL" id="WML91140.1"/>
    </source>
</evidence>
<dbReference type="Pfam" id="PF08273">
    <property type="entry name" value="Zn_Ribbon_Prim"/>
    <property type="match status" value="1"/>
</dbReference>
<dbReference type="RefSeq" id="WP_308895827.1">
    <property type="nucleotide sequence ID" value="NZ_CP133218.1"/>
</dbReference>
<protein>
    <submittedName>
        <fullName evidence="2">Primase-helicase zinc-binding domain-containing protein</fullName>
    </submittedName>
</protein>
<reference evidence="2 3" key="1">
    <citation type="submission" date="2023-08" db="EMBL/GenBank/DDBJ databases">
        <title>New molecular markers tilS and rpoB for phylogenetic and monitoring studies of the genus Thiothrix biodiversity.</title>
        <authorList>
            <person name="Ravin N.V."/>
            <person name="Smolyakov D."/>
            <person name="Markov N.D."/>
            <person name="Beletsky A.V."/>
            <person name="Mardanov A.V."/>
            <person name="Rudenko T.S."/>
            <person name="Grabovich M.Y."/>
        </authorList>
    </citation>
    <scope>NUCLEOTIDE SEQUENCE [LARGE SCALE GENOMIC DNA]</scope>
    <source>
        <strain evidence="2 3">MK1</strain>
    </source>
</reference>
<keyword evidence="3" id="KW-1185">Reference proteome</keyword>
<dbReference type="SMART" id="SM00778">
    <property type="entry name" value="Prim_Zn_Ribbon"/>
    <property type="match status" value="1"/>
</dbReference>
<organism evidence="2 3">
    <name type="scientific">Thiothrix lacustris</name>
    <dbReference type="NCBI Taxonomy" id="525917"/>
    <lineage>
        <taxon>Bacteria</taxon>
        <taxon>Pseudomonadati</taxon>
        <taxon>Pseudomonadota</taxon>
        <taxon>Gammaproteobacteria</taxon>
        <taxon>Thiotrichales</taxon>
        <taxon>Thiotrichaceae</taxon>
        <taxon>Thiothrix</taxon>
    </lineage>
</organism>
<evidence type="ECO:0000259" key="1">
    <source>
        <dbReference type="SMART" id="SM00778"/>
    </source>
</evidence>
<evidence type="ECO:0000313" key="3">
    <source>
        <dbReference type="Proteomes" id="UP001236657"/>
    </source>
</evidence>
<gene>
    <name evidence="2" type="ORF">RCF98_02010</name>
</gene>
<proteinExistence type="predicted"/>